<dbReference type="PANTHER" id="PTHR43685:SF2">
    <property type="entry name" value="GLYCOSYLTRANSFERASE 2-LIKE DOMAIN-CONTAINING PROTEIN"/>
    <property type="match status" value="1"/>
</dbReference>
<dbReference type="PANTHER" id="PTHR43685">
    <property type="entry name" value="GLYCOSYLTRANSFERASE"/>
    <property type="match status" value="1"/>
</dbReference>
<reference evidence="2 3" key="1">
    <citation type="submission" date="2019-07" db="EMBL/GenBank/DDBJ databases">
        <title>Sulfurimonas paralvinellae sp. nov., a novel mesophilic, hydrogen- and sulfur-oxidizing chemolithoautotroph within the Epsilonproteo- bacteria isolated from a deep-sea hydrothermal vent polychaete nest, reclassification of Thiomicrospira denitrificans as Sulfurimonas denitrificans comb. nov. and emended description of the genus Sulfurimonas.</title>
        <authorList>
            <person name="Wang S."/>
            <person name="Jiang L."/>
            <person name="Shao Z."/>
        </authorList>
    </citation>
    <scope>NUCLEOTIDE SEQUENCE [LARGE SCALE GENOMIC DNA]</scope>
    <source>
        <strain evidence="2 3">GO25</strain>
    </source>
</reference>
<keyword evidence="2" id="KW-0808">Transferase</keyword>
<keyword evidence="3" id="KW-1185">Reference proteome</keyword>
<accession>A0A7M1B8P3</accession>
<feature type="domain" description="Glycosyltransferase 2-like" evidence="1">
    <location>
        <begin position="4"/>
        <end position="109"/>
    </location>
</feature>
<organism evidence="2 3">
    <name type="scientific">Sulfurimonas paralvinellae</name>
    <dbReference type="NCBI Taxonomy" id="317658"/>
    <lineage>
        <taxon>Bacteria</taxon>
        <taxon>Pseudomonadati</taxon>
        <taxon>Campylobacterota</taxon>
        <taxon>Epsilonproteobacteria</taxon>
        <taxon>Campylobacterales</taxon>
        <taxon>Sulfurimonadaceae</taxon>
        <taxon>Sulfurimonas</taxon>
    </lineage>
</organism>
<dbReference type="SUPFAM" id="SSF53448">
    <property type="entry name" value="Nucleotide-diphospho-sugar transferases"/>
    <property type="match status" value="1"/>
</dbReference>
<gene>
    <name evidence="2" type="ORF">FM071_07120</name>
</gene>
<dbReference type="KEGG" id="spal:FM071_07120"/>
<dbReference type="InterPro" id="IPR001173">
    <property type="entry name" value="Glyco_trans_2-like"/>
</dbReference>
<sequence length="271" mass="31875">MDITVVIPTYNRYAFLRRALESVFSQSYLAKEVIVIDDGSSDETSKIQNDFPTIKYIYQENSGVSAARNRGINEAGNEWIAFLDSDDTWHKEKLREQANFHKQNPDILMSYTDEVWIRNGKEIKLPKKYCKIGCDAFLENLSYCNIAPSSVLIHKKIFEQIGFFDEDLEVCEDYDLWLRIASKHKIGYIPHKLINKYAGHTDQLSFKHWGMDRWRVGTLEKLLSGLENRERKEQIKEELIKKYTLLYKGARKYDKIQEIQLYENKLEQLKG</sequence>
<dbReference type="InterPro" id="IPR050834">
    <property type="entry name" value="Glycosyltransf_2"/>
</dbReference>
<evidence type="ECO:0000313" key="3">
    <source>
        <dbReference type="Proteomes" id="UP000593580"/>
    </source>
</evidence>
<dbReference type="InterPro" id="IPR029044">
    <property type="entry name" value="Nucleotide-diphossugar_trans"/>
</dbReference>
<dbReference type="GO" id="GO:0016740">
    <property type="term" value="F:transferase activity"/>
    <property type="evidence" value="ECO:0007669"/>
    <property type="project" value="UniProtKB-KW"/>
</dbReference>
<proteinExistence type="predicted"/>
<protein>
    <submittedName>
        <fullName evidence="2">Glycosyltransferase</fullName>
    </submittedName>
</protein>
<evidence type="ECO:0000313" key="2">
    <source>
        <dbReference type="EMBL" id="QOP46074.1"/>
    </source>
</evidence>
<dbReference type="EMBL" id="CP041406">
    <property type="protein sequence ID" value="QOP46074.1"/>
    <property type="molecule type" value="Genomic_DNA"/>
</dbReference>
<evidence type="ECO:0000259" key="1">
    <source>
        <dbReference type="Pfam" id="PF00535"/>
    </source>
</evidence>
<name>A0A7M1B8P3_9BACT</name>
<dbReference type="RefSeq" id="WP_193110193.1">
    <property type="nucleotide sequence ID" value="NZ_CP041406.1"/>
</dbReference>
<dbReference type="Proteomes" id="UP000593580">
    <property type="component" value="Chromosome"/>
</dbReference>
<dbReference type="Pfam" id="PF00535">
    <property type="entry name" value="Glycos_transf_2"/>
    <property type="match status" value="1"/>
</dbReference>
<dbReference type="Gene3D" id="3.90.550.10">
    <property type="entry name" value="Spore Coat Polysaccharide Biosynthesis Protein SpsA, Chain A"/>
    <property type="match status" value="1"/>
</dbReference>
<dbReference type="AlphaFoldDB" id="A0A7M1B8P3"/>